<comment type="caution">
    <text evidence="2">The sequence shown here is derived from an EMBL/GenBank/DDBJ whole genome shotgun (WGS) entry which is preliminary data.</text>
</comment>
<reference evidence="2 3" key="1">
    <citation type="submission" date="2016-08" db="EMBL/GenBank/DDBJ databases">
        <title>Draft genome sequence of Candidatus Piscirickettsia litoralis, from seawater.</title>
        <authorList>
            <person name="Wan X."/>
            <person name="Lee A.J."/>
            <person name="Hou S."/>
            <person name="Donachie S.P."/>
        </authorList>
    </citation>
    <scope>NUCLEOTIDE SEQUENCE [LARGE SCALE GENOMIC DNA]</scope>
    <source>
        <strain evidence="2 3">Y2</strain>
    </source>
</reference>
<evidence type="ECO:0000259" key="1">
    <source>
        <dbReference type="PROSITE" id="PS50943"/>
    </source>
</evidence>
<accession>A0ABX2ZXN4</accession>
<dbReference type="PROSITE" id="PS50943">
    <property type="entry name" value="HTH_CROC1"/>
    <property type="match status" value="1"/>
</dbReference>
<evidence type="ECO:0000313" key="3">
    <source>
        <dbReference type="Proteomes" id="UP000094329"/>
    </source>
</evidence>
<protein>
    <recommendedName>
        <fullName evidence="1">HTH cro/C1-type domain-containing protein</fullName>
    </recommendedName>
</protein>
<sequence>MSTVYFGQRVKELRIEYKMTQTELGKKVGVVRSAVSSWERGTAKTVTPEHLFSLAKALFVSPEWLALGEGPKFPQKIDVNEQVMEYTIAIAGSYKQPVGKVVNFSMLVGLNQFYSYNYHECCDISTKNLERAIKILKDNEDLSSSLDQCIKENKISKEKAIEEFMRLGAIAWKQNKENDS</sequence>
<dbReference type="RefSeq" id="WP_069314412.1">
    <property type="nucleotide sequence ID" value="NZ_MDTU01000006.1"/>
</dbReference>
<dbReference type="EMBL" id="MDTU01000006">
    <property type="protein sequence ID" value="ODN41139.1"/>
    <property type="molecule type" value="Genomic_DNA"/>
</dbReference>
<dbReference type="Gene3D" id="1.10.260.40">
    <property type="entry name" value="lambda repressor-like DNA-binding domains"/>
    <property type="match status" value="1"/>
</dbReference>
<evidence type="ECO:0000313" key="2">
    <source>
        <dbReference type="EMBL" id="ODN41139.1"/>
    </source>
</evidence>
<feature type="domain" description="HTH cro/C1-type" evidence="1">
    <location>
        <begin position="10"/>
        <end position="65"/>
    </location>
</feature>
<dbReference type="Proteomes" id="UP000094329">
    <property type="component" value="Unassembled WGS sequence"/>
</dbReference>
<dbReference type="InterPro" id="IPR010982">
    <property type="entry name" value="Lambda_DNA-bd_dom_sf"/>
</dbReference>
<name>A0ABX2ZXN4_9GAMM</name>
<dbReference type="Pfam" id="PF01381">
    <property type="entry name" value="HTH_3"/>
    <property type="match status" value="1"/>
</dbReference>
<keyword evidence="3" id="KW-1185">Reference proteome</keyword>
<dbReference type="SUPFAM" id="SSF47413">
    <property type="entry name" value="lambda repressor-like DNA-binding domains"/>
    <property type="match status" value="1"/>
</dbReference>
<proteinExistence type="predicted"/>
<organism evidence="2 3">
    <name type="scientific">Piscirickettsia litoralis</name>
    <dbReference type="NCBI Taxonomy" id="1891921"/>
    <lineage>
        <taxon>Bacteria</taxon>
        <taxon>Pseudomonadati</taxon>
        <taxon>Pseudomonadota</taxon>
        <taxon>Gammaproteobacteria</taxon>
        <taxon>Thiotrichales</taxon>
        <taxon>Piscirickettsiaceae</taxon>
        <taxon>Piscirickettsia</taxon>
    </lineage>
</organism>
<gene>
    <name evidence="2" type="ORF">BGC07_17855</name>
</gene>
<dbReference type="SMART" id="SM00530">
    <property type="entry name" value="HTH_XRE"/>
    <property type="match status" value="1"/>
</dbReference>
<dbReference type="InterPro" id="IPR001387">
    <property type="entry name" value="Cro/C1-type_HTH"/>
</dbReference>
<dbReference type="CDD" id="cd00093">
    <property type="entry name" value="HTH_XRE"/>
    <property type="match status" value="1"/>
</dbReference>